<dbReference type="InterPro" id="IPR000771">
    <property type="entry name" value="FBA_II"/>
</dbReference>
<dbReference type="EMBL" id="BARW01014680">
    <property type="protein sequence ID" value="GAI78670.1"/>
    <property type="molecule type" value="Genomic_DNA"/>
</dbReference>
<dbReference type="GO" id="GO:0005975">
    <property type="term" value="P:carbohydrate metabolic process"/>
    <property type="evidence" value="ECO:0007669"/>
    <property type="project" value="InterPro"/>
</dbReference>
<accession>X1STJ4</accession>
<sequence length="297" mass="32396">GRPFYEKISKTNSIIMACNTRIGTGVVEGILRAAKDTRSPIVFELAKSESDLKGGYTGLTPKKYADFVKKAANKVQYSNYLIHGDHIKVGKMEDIPGVKDLIIAQINAGYTSFAIDASFLYDISGSNDKEHLAKNIEATTEITNFIQDTLGHKDFGLEVEVGEIGKTDPSTGLVKTTVNEATTFIASLKENNVHPHFLAIANGSVHGFQFDEHGNPLPQVGIDIPLTKKIGNAIKPLGVKIAQHGITGTPLEIIASDFPKEFLGKGNVGTNWMTIAWDVLKIFEPDLFKTIHSWTID</sequence>
<proteinExistence type="predicted"/>
<reference evidence="1" key="1">
    <citation type="journal article" date="2014" name="Front. Microbiol.">
        <title>High frequency of phylogenetically diverse reductive dehalogenase-homologous genes in deep subseafloor sedimentary metagenomes.</title>
        <authorList>
            <person name="Kawai M."/>
            <person name="Futagami T."/>
            <person name="Toyoda A."/>
            <person name="Takaki Y."/>
            <person name="Nishi S."/>
            <person name="Hori S."/>
            <person name="Arai W."/>
            <person name="Tsubouchi T."/>
            <person name="Morono Y."/>
            <person name="Uchiyama I."/>
            <person name="Ito T."/>
            <person name="Fujiyama A."/>
            <person name="Inagaki F."/>
            <person name="Takami H."/>
        </authorList>
    </citation>
    <scope>NUCLEOTIDE SEQUENCE</scope>
    <source>
        <strain evidence="1">Expedition CK06-06</strain>
    </source>
</reference>
<dbReference type="Gene3D" id="3.20.20.70">
    <property type="entry name" value="Aldolase class I"/>
    <property type="match status" value="1"/>
</dbReference>
<name>X1STJ4_9ZZZZ</name>
<organism evidence="1">
    <name type="scientific">marine sediment metagenome</name>
    <dbReference type="NCBI Taxonomy" id="412755"/>
    <lineage>
        <taxon>unclassified sequences</taxon>
        <taxon>metagenomes</taxon>
        <taxon>ecological metagenomes</taxon>
    </lineage>
</organism>
<dbReference type="AlphaFoldDB" id="X1STJ4"/>
<dbReference type="InterPro" id="IPR013785">
    <property type="entry name" value="Aldolase_TIM"/>
</dbReference>
<dbReference type="GO" id="GO:0008270">
    <property type="term" value="F:zinc ion binding"/>
    <property type="evidence" value="ECO:0007669"/>
    <property type="project" value="InterPro"/>
</dbReference>
<dbReference type="Pfam" id="PF01116">
    <property type="entry name" value="F_bP_aldolase"/>
    <property type="match status" value="1"/>
</dbReference>
<dbReference type="SUPFAM" id="SSF51569">
    <property type="entry name" value="Aldolase"/>
    <property type="match status" value="1"/>
</dbReference>
<comment type="caution">
    <text evidence="1">The sequence shown here is derived from an EMBL/GenBank/DDBJ whole genome shotgun (WGS) entry which is preliminary data.</text>
</comment>
<evidence type="ECO:0000313" key="1">
    <source>
        <dbReference type="EMBL" id="GAI78670.1"/>
    </source>
</evidence>
<protein>
    <recommendedName>
        <fullName evidence="2">Fructose-bisphosphate aldolase</fullName>
    </recommendedName>
</protein>
<feature type="non-terminal residue" evidence="1">
    <location>
        <position position="297"/>
    </location>
</feature>
<dbReference type="GO" id="GO:0016832">
    <property type="term" value="F:aldehyde-lyase activity"/>
    <property type="evidence" value="ECO:0007669"/>
    <property type="project" value="InterPro"/>
</dbReference>
<gene>
    <name evidence="1" type="ORF">S12H4_25956</name>
</gene>
<feature type="non-terminal residue" evidence="1">
    <location>
        <position position="1"/>
    </location>
</feature>
<evidence type="ECO:0008006" key="2">
    <source>
        <dbReference type="Google" id="ProtNLM"/>
    </source>
</evidence>